<keyword evidence="3" id="KW-1185">Reference proteome</keyword>
<dbReference type="SUPFAM" id="SSF140683">
    <property type="entry name" value="SP0561-like"/>
    <property type="match status" value="1"/>
</dbReference>
<comment type="caution">
    <text evidence="2">The sequence shown here is derived from an EMBL/GenBank/DDBJ whole genome shotgun (WGS) entry which is preliminary data.</text>
</comment>
<organism evidence="2 3">
    <name type="scientific">Methanobrevibacter oralis</name>
    <dbReference type="NCBI Taxonomy" id="66851"/>
    <lineage>
        <taxon>Archaea</taxon>
        <taxon>Methanobacteriati</taxon>
        <taxon>Methanobacteriota</taxon>
        <taxon>Methanomada group</taxon>
        <taxon>Methanobacteria</taxon>
        <taxon>Methanobacteriales</taxon>
        <taxon>Methanobacteriaceae</taxon>
        <taxon>Methanobrevibacter</taxon>
    </lineage>
</organism>
<gene>
    <name evidence="2" type="ORF">MBORA_02590</name>
</gene>
<dbReference type="Gene3D" id="1.10.3910.10">
    <property type="entry name" value="SP0561-like"/>
    <property type="match status" value="1"/>
</dbReference>
<protein>
    <recommendedName>
        <fullName evidence="1">DUF1858 domain-containing protein</fullName>
    </recommendedName>
</protein>
<reference evidence="3" key="1">
    <citation type="journal article" date="2016" name="Genome Announc.">
        <title>Draft Genome Sequences of Methanobrevibacter curvatus DSM11111, Methanobrevibacter cuticularis DSM11139, Methanobrevibacter filiformis DSM11501, and Methanobrevibacter oralis DSM7256.</title>
        <authorList>
            <person name="Poehlein A."/>
            <person name="Seedorf H."/>
        </authorList>
    </citation>
    <scope>NUCLEOTIDE SEQUENCE [LARGE SCALE GENOMIC DNA]</scope>
    <source>
        <strain evidence="3">DSM 7256 / JCM 30027 / ZR</strain>
    </source>
</reference>
<dbReference type="RefSeq" id="WP_042693615.1">
    <property type="nucleotide sequence ID" value="NZ_CABMAB010000024.1"/>
</dbReference>
<evidence type="ECO:0000313" key="2">
    <source>
        <dbReference type="EMBL" id="KZX13930.1"/>
    </source>
</evidence>
<proteinExistence type="predicted"/>
<dbReference type="Proteomes" id="UP000077428">
    <property type="component" value="Unassembled WGS sequence"/>
</dbReference>
<feature type="domain" description="DUF1858" evidence="1">
    <location>
        <begin position="4"/>
        <end position="62"/>
    </location>
</feature>
<dbReference type="PATRIC" id="fig|66851.6.peg.308"/>
<dbReference type="InterPro" id="IPR015077">
    <property type="entry name" value="DUF1858"/>
</dbReference>
<dbReference type="OrthoDB" id="380153at2157"/>
<dbReference type="EMBL" id="LWMU01000042">
    <property type="protein sequence ID" value="KZX13930.1"/>
    <property type="molecule type" value="Genomic_DNA"/>
</dbReference>
<dbReference type="STRING" id="66851.MBORA_02590"/>
<sequence>MEKITKETKLDYLLEKYPFLIDEIPKIHKKFKLLKTPIAKVMLKKATVNDISKKSGISTDIIIKKLTELIDSHESK</sequence>
<name>A0A166BXX3_METOA</name>
<accession>A0A166BXX3</accession>
<dbReference type="InterPro" id="IPR038062">
    <property type="entry name" value="ScdA-like_N_sf"/>
</dbReference>
<evidence type="ECO:0000313" key="3">
    <source>
        <dbReference type="Proteomes" id="UP000077428"/>
    </source>
</evidence>
<evidence type="ECO:0000259" key="1">
    <source>
        <dbReference type="Pfam" id="PF08984"/>
    </source>
</evidence>
<dbReference type="AlphaFoldDB" id="A0A166BXX3"/>
<dbReference type="Pfam" id="PF08984">
    <property type="entry name" value="DUF1858"/>
    <property type="match status" value="1"/>
</dbReference>